<evidence type="ECO:0000313" key="7">
    <source>
        <dbReference type="EMBL" id="PKU45985.1"/>
    </source>
</evidence>
<feature type="compositionally biased region" description="Polar residues" evidence="5">
    <location>
        <begin position="483"/>
        <end position="494"/>
    </location>
</feature>
<evidence type="ECO:0000256" key="5">
    <source>
        <dbReference type="SAM" id="MobiDB-lite"/>
    </source>
</evidence>
<keyword evidence="8" id="KW-1185">Reference proteome</keyword>
<keyword evidence="4" id="KW-0965">Cell junction</keyword>
<dbReference type="Pfam" id="PF09379">
    <property type="entry name" value="FERM_N"/>
    <property type="match status" value="1"/>
</dbReference>
<dbReference type="GO" id="GO:0005856">
    <property type="term" value="C:cytoskeleton"/>
    <property type="evidence" value="ECO:0007669"/>
    <property type="project" value="TreeGrafter"/>
</dbReference>
<evidence type="ECO:0000256" key="3">
    <source>
        <dbReference type="ARBA" id="ARBA00022490"/>
    </source>
</evidence>
<dbReference type="OrthoDB" id="6235974at2759"/>
<feature type="domain" description="FERM" evidence="6">
    <location>
        <begin position="1"/>
        <end position="218"/>
    </location>
</feature>
<feature type="region of interest" description="Disordered" evidence="5">
    <location>
        <begin position="243"/>
        <end position="292"/>
    </location>
</feature>
<dbReference type="PROSITE" id="PS50057">
    <property type="entry name" value="FERM_3"/>
    <property type="match status" value="1"/>
</dbReference>
<dbReference type="InterPro" id="IPR035963">
    <property type="entry name" value="FERM_2"/>
</dbReference>
<dbReference type="Gene3D" id="3.10.20.90">
    <property type="entry name" value="Phosphatidylinositol 3-kinase Catalytic Subunit, Chain A, domain 1"/>
    <property type="match status" value="1"/>
</dbReference>
<name>A0A2I0UIX0_LIMLA</name>
<dbReference type="Proteomes" id="UP000233556">
    <property type="component" value="Unassembled WGS sequence"/>
</dbReference>
<dbReference type="SUPFAM" id="SSF54236">
    <property type="entry name" value="Ubiquitin-like"/>
    <property type="match status" value="1"/>
</dbReference>
<dbReference type="CDD" id="cd13186">
    <property type="entry name" value="FERM_C_NBL4_NBL5"/>
    <property type="match status" value="1"/>
</dbReference>
<dbReference type="GO" id="GO:0031032">
    <property type="term" value="P:actomyosin structure organization"/>
    <property type="evidence" value="ECO:0007669"/>
    <property type="project" value="TreeGrafter"/>
</dbReference>
<dbReference type="Gene3D" id="1.20.80.60">
    <property type="match status" value="1"/>
</dbReference>
<dbReference type="InterPro" id="IPR018979">
    <property type="entry name" value="FERM_N"/>
</dbReference>
<dbReference type="GO" id="GO:0005737">
    <property type="term" value="C:cytoplasm"/>
    <property type="evidence" value="ECO:0007669"/>
    <property type="project" value="UniProtKB-SubCell"/>
</dbReference>
<evidence type="ECO:0000313" key="8">
    <source>
        <dbReference type="Proteomes" id="UP000233556"/>
    </source>
</evidence>
<comment type="subcellular location">
    <subcellularLocation>
        <location evidence="2">Cell junction</location>
        <location evidence="2">Adherens junction</location>
    </subcellularLocation>
    <subcellularLocation>
        <location evidence="1">Cytoplasm</location>
    </subcellularLocation>
</comment>
<evidence type="ECO:0000256" key="4">
    <source>
        <dbReference type="ARBA" id="ARBA00022949"/>
    </source>
</evidence>
<dbReference type="SMART" id="SM01196">
    <property type="entry name" value="FERM_C"/>
    <property type="match status" value="1"/>
</dbReference>
<evidence type="ECO:0000259" key="6">
    <source>
        <dbReference type="PROSITE" id="PS50057"/>
    </source>
</evidence>
<dbReference type="InterPro" id="IPR029071">
    <property type="entry name" value="Ubiquitin-like_domsf"/>
</dbReference>
<dbReference type="Gene3D" id="2.30.29.30">
    <property type="entry name" value="Pleckstrin-homology domain (PH domain)/Phosphotyrosine-binding domain (PTB)"/>
    <property type="match status" value="1"/>
</dbReference>
<dbReference type="SMART" id="SM01195">
    <property type="entry name" value="FA"/>
    <property type="match status" value="1"/>
</dbReference>
<dbReference type="Pfam" id="PF09380">
    <property type="entry name" value="FERM_C"/>
    <property type="match status" value="1"/>
</dbReference>
<feature type="compositionally biased region" description="Polar residues" evidence="5">
    <location>
        <begin position="456"/>
        <end position="471"/>
    </location>
</feature>
<dbReference type="InterPro" id="IPR018980">
    <property type="entry name" value="FERM_PH-like_C"/>
</dbReference>
<dbReference type="EMBL" id="KZ505733">
    <property type="protein sequence ID" value="PKU45985.1"/>
    <property type="molecule type" value="Genomic_DNA"/>
</dbReference>
<dbReference type="GO" id="GO:0005912">
    <property type="term" value="C:adherens junction"/>
    <property type="evidence" value="ECO:0007669"/>
    <property type="project" value="UniProtKB-SubCell"/>
</dbReference>
<feature type="region of interest" description="Disordered" evidence="5">
    <location>
        <begin position="454"/>
        <end position="494"/>
    </location>
</feature>
<organism evidence="7 8">
    <name type="scientific">Limosa lapponica baueri</name>
    <dbReference type="NCBI Taxonomy" id="1758121"/>
    <lineage>
        <taxon>Eukaryota</taxon>
        <taxon>Metazoa</taxon>
        <taxon>Chordata</taxon>
        <taxon>Craniata</taxon>
        <taxon>Vertebrata</taxon>
        <taxon>Euteleostomi</taxon>
        <taxon>Archelosauria</taxon>
        <taxon>Archosauria</taxon>
        <taxon>Dinosauria</taxon>
        <taxon>Saurischia</taxon>
        <taxon>Theropoda</taxon>
        <taxon>Coelurosauria</taxon>
        <taxon>Aves</taxon>
        <taxon>Neognathae</taxon>
        <taxon>Neoaves</taxon>
        <taxon>Charadriiformes</taxon>
        <taxon>Scolopacidae</taxon>
        <taxon>Limosa</taxon>
    </lineage>
</organism>
<dbReference type="PANTHER" id="PTHR23280">
    <property type="entry name" value="4.1 G PROTEIN"/>
    <property type="match status" value="1"/>
</dbReference>
<sequence length="494" mass="54762">MCTSNNAFVKKKAKGQLLFEQIMYHLDLIESDYFGLRFMDSAQVAADNKQPSLSSDTKVGPPYCLHFRVKFYSSEPNNLREELTRYLFVLQLKLDILSGKGQTPAQAETNYLNKAKWLEMYGVDMHIVKARDGNDYSLGLTPTGVLVFEGDTKIGLFFWPKITRLDFKKNKLTLVVVEDDEQGKEQEHTFVFRLDHPKACKHLWKCAVEHHAFFRLRGPVQKSSSRSGFIRLGSRFRYSGKTEYQTTKTNKARRSASFERRPSKRYSRRTLQMKAHSPKLEETSSPVPAERPNVNINVQDEVVKLTDKCLNNAIESPIAAVTWLPADIKSNILKAQAEAGHKVVREDNLTGVKNSNIQDAAARSILPSGKTQSSPPATSPVFQDPRELLKATPAPNTFVPNALNEDSAASNREDLLIPANLAPAEEAAVSKTGLIPNGPLGGDVALAMKAVKGSGETLSSSAGLPPSQQTPDVLPSTWEEGKSSPSVTNYVDWV</sequence>
<dbReference type="InterPro" id="IPR011993">
    <property type="entry name" value="PH-like_dom_sf"/>
</dbReference>
<dbReference type="SUPFAM" id="SSF50729">
    <property type="entry name" value="PH domain-like"/>
    <property type="match status" value="1"/>
</dbReference>
<evidence type="ECO:0000256" key="1">
    <source>
        <dbReference type="ARBA" id="ARBA00004496"/>
    </source>
</evidence>
<dbReference type="InterPro" id="IPR014847">
    <property type="entry name" value="FA"/>
</dbReference>
<reference evidence="8" key="1">
    <citation type="submission" date="2017-11" db="EMBL/GenBank/DDBJ databases">
        <authorList>
            <person name="Lima N.C."/>
            <person name="Parody-Merino A.M."/>
            <person name="Battley P.F."/>
            <person name="Fidler A.E."/>
            <person name="Prosdocimi F."/>
        </authorList>
    </citation>
    <scope>NUCLEOTIDE SEQUENCE [LARGE SCALE GENOMIC DNA]</scope>
</reference>
<dbReference type="PANTHER" id="PTHR23280:SF15">
    <property type="entry name" value="BAND 4.1-LIKE PROTEIN 5"/>
    <property type="match status" value="1"/>
</dbReference>
<dbReference type="FunFam" id="2.30.29.30:FF:000002">
    <property type="entry name" value="Band 4.1-like protein 5 isoform 1"/>
    <property type="match status" value="1"/>
</dbReference>
<gene>
    <name evidence="7" type="ORF">llap_3719</name>
</gene>
<reference evidence="8" key="2">
    <citation type="submission" date="2017-12" db="EMBL/GenBank/DDBJ databases">
        <title>Genome sequence of the Bar-tailed Godwit (Limosa lapponica baueri).</title>
        <authorList>
            <person name="Lima N.C.B."/>
            <person name="Parody-Merino A.M."/>
            <person name="Battley P.F."/>
            <person name="Fidler A.E."/>
            <person name="Prosdocimi F."/>
        </authorList>
    </citation>
    <scope>NUCLEOTIDE SEQUENCE [LARGE SCALE GENOMIC DNA]</scope>
</reference>
<protein>
    <recommendedName>
        <fullName evidence="6">FERM domain-containing protein</fullName>
    </recommendedName>
</protein>
<dbReference type="AlphaFoldDB" id="A0A2I0UIX0"/>
<dbReference type="InterPro" id="IPR000299">
    <property type="entry name" value="FERM_domain"/>
</dbReference>
<dbReference type="SUPFAM" id="SSF47031">
    <property type="entry name" value="Second domain of FERM"/>
    <property type="match status" value="1"/>
</dbReference>
<accession>A0A2I0UIX0</accession>
<proteinExistence type="predicted"/>
<keyword evidence="3" id="KW-0963">Cytoplasm</keyword>
<evidence type="ECO:0000256" key="2">
    <source>
        <dbReference type="ARBA" id="ARBA00004536"/>
    </source>
</evidence>
<dbReference type="Pfam" id="PF08736">
    <property type="entry name" value="FA"/>
    <property type="match status" value="1"/>
</dbReference>